<dbReference type="AlphaFoldDB" id="A0AAJ0A503"/>
<evidence type="ECO:0000313" key="3">
    <source>
        <dbReference type="Proteomes" id="UP001224890"/>
    </source>
</evidence>
<gene>
    <name evidence="2" type="ORF">BDP55DRAFT_722038</name>
</gene>
<dbReference type="GeneID" id="85463075"/>
<comment type="caution">
    <text evidence="2">The sequence shown here is derived from an EMBL/GenBank/DDBJ whole genome shotgun (WGS) entry which is preliminary data.</text>
</comment>
<dbReference type="RefSeq" id="XP_060421383.1">
    <property type="nucleotide sequence ID" value="XM_060578549.1"/>
</dbReference>
<name>A0AAJ0A503_9PEZI</name>
<dbReference type="EMBL" id="JAHMHR010000141">
    <property type="protein sequence ID" value="KAK1656619.1"/>
    <property type="molecule type" value="Genomic_DNA"/>
</dbReference>
<evidence type="ECO:0000256" key="1">
    <source>
        <dbReference type="SAM" id="MobiDB-lite"/>
    </source>
</evidence>
<evidence type="ECO:0000313" key="2">
    <source>
        <dbReference type="EMBL" id="KAK1656619.1"/>
    </source>
</evidence>
<organism evidence="2 3">
    <name type="scientific">Colletotrichum godetiae</name>
    <dbReference type="NCBI Taxonomy" id="1209918"/>
    <lineage>
        <taxon>Eukaryota</taxon>
        <taxon>Fungi</taxon>
        <taxon>Dikarya</taxon>
        <taxon>Ascomycota</taxon>
        <taxon>Pezizomycotina</taxon>
        <taxon>Sordariomycetes</taxon>
        <taxon>Hypocreomycetidae</taxon>
        <taxon>Glomerellales</taxon>
        <taxon>Glomerellaceae</taxon>
        <taxon>Colletotrichum</taxon>
        <taxon>Colletotrichum acutatum species complex</taxon>
    </lineage>
</organism>
<proteinExistence type="predicted"/>
<protein>
    <submittedName>
        <fullName evidence="2">Uncharacterized protein</fullName>
    </submittedName>
</protein>
<dbReference type="Proteomes" id="UP001224890">
    <property type="component" value="Unassembled WGS sequence"/>
</dbReference>
<sequence length="285" mass="31575">MSVLSICESLFVCFDPPRPYPAFVVQADMEKYIESLLNVINHFHTHNSPSPKHVRKFRSSIGLFPEDGRESDDPSSTRSKRKGACVFLTKVHEDLGFRMSLLCAFTFGPTTLYEIGQLSSFIDEMKDKITGLLQAVAVNFGANIKSYKTELKAKIGANDSSNATIAISGQVQGRTKRKMSDTAAHSQSTAQKIRRATSPREEVFSEAGTTEPSTGPPVSNAPLKGKVYNISVETTFRLLALTRRSDLQQSLTVPDSEQWPFITFRCGPREVIKYLTESDQVISLA</sequence>
<accession>A0AAJ0A503</accession>
<feature type="region of interest" description="Disordered" evidence="1">
    <location>
        <begin position="170"/>
        <end position="222"/>
    </location>
</feature>
<reference evidence="2" key="1">
    <citation type="submission" date="2021-06" db="EMBL/GenBank/DDBJ databases">
        <title>Comparative genomics, transcriptomics and evolutionary studies reveal genomic signatures of adaptation to plant cell wall in hemibiotrophic fungi.</title>
        <authorList>
            <consortium name="DOE Joint Genome Institute"/>
            <person name="Baroncelli R."/>
            <person name="Diaz J.F."/>
            <person name="Benocci T."/>
            <person name="Peng M."/>
            <person name="Battaglia E."/>
            <person name="Haridas S."/>
            <person name="Andreopoulos W."/>
            <person name="Labutti K."/>
            <person name="Pangilinan J."/>
            <person name="Floch G.L."/>
            <person name="Makela M.R."/>
            <person name="Henrissat B."/>
            <person name="Grigoriev I.V."/>
            <person name="Crouch J.A."/>
            <person name="De Vries R.P."/>
            <person name="Sukno S.A."/>
            <person name="Thon M.R."/>
        </authorList>
    </citation>
    <scope>NUCLEOTIDE SEQUENCE</scope>
    <source>
        <strain evidence="2">CBS 193.32</strain>
    </source>
</reference>
<feature type="compositionally biased region" description="Polar residues" evidence="1">
    <location>
        <begin position="207"/>
        <end position="217"/>
    </location>
</feature>
<keyword evidence="3" id="KW-1185">Reference proteome</keyword>